<dbReference type="Pfam" id="PF00126">
    <property type="entry name" value="HTH_1"/>
    <property type="match status" value="1"/>
</dbReference>
<dbReference type="EMBL" id="JRQD01000003">
    <property type="protein sequence ID" value="KGM06740.1"/>
    <property type="molecule type" value="Genomic_DNA"/>
</dbReference>
<accession>A0A0A0BFX6</accession>
<evidence type="ECO:0000259" key="5">
    <source>
        <dbReference type="PROSITE" id="PS50931"/>
    </source>
</evidence>
<keyword evidence="4" id="KW-0804">Transcription</keyword>
<dbReference type="AlphaFoldDB" id="A0A0A0BFX6"/>
<dbReference type="InterPro" id="IPR058163">
    <property type="entry name" value="LysR-type_TF_proteobact-type"/>
</dbReference>
<dbReference type="STRING" id="392484.LP43_1232"/>
<dbReference type="Pfam" id="PF03466">
    <property type="entry name" value="LysR_substrate"/>
    <property type="match status" value="1"/>
</dbReference>
<dbReference type="RefSeq" id="WP_036313266.1">
    <property type="nucleotide sequence ID" value="NZ_JRQD01000003.1"/>
</dbReference>
<dbReference type="SUPFAM" id="SSF53850">
    <property type="entry name" value="Periplasmic binding protein-like II"/>
    <property type="match status" value="1"/>
</dbReference>
<dbReference type="GO" id="GO:0003677">
    <property type="term" value="F:DNA binding"/>
    <property type="evidence" value="ECO:0007669"/>
    <property type="project" value="UniProtKB-KW"/>
</dbReference>
<evidence type="ECO:0000256" key="1">
    <source>
        <dbReference type="ARBA" id="ARBA00009437"/>
    </source>
</evidence>
<dbReference type="Gene3D" id="1.10.10.10">
    <property type="entry name" value="Winged helix-like DNA-binding domain superfamily/Winged helix DNA-binding domain"/>
    <property type="match status" value="1"/>
</dbReference>
<dbReference type="Proteomes" id="UP000029999">
    <property type="component" value="Unassembled WGS sequence"/>
</dbReference>
<dbReference type="FunFam" id="3.40.190.290:FF:000001">
    <property type="entry name" value="Transcriptional regulator, LysR family"/>
    <property type="match status" value="1"/>
</dbReference>
<dbReference type="GO" id="GO:0003700">
    <property type="term" value="F:DNA-binding transcription factor activity"/>
    <property type="evidence" value="ECO:0007669"/>
    <property type="project" value="InterPro"/>
</dbReference>
<organism evidence="6 7">
    <name type="scientific">Methylophaga thiooxydans</name>
    <dbReference type="NCBI Taxonomy" id="392484"/>
    <lineage>
        <taxon>Bacteria</taxon>
        <taxon>Pseudomonadati</taxon>
        <taxon>Pseudomonadota</taxon>
        <taxon>Gammaproteobacteria</taxon>
        <taxon>Thiotrichales</taxon>
        <taxon>Piscirickettsiaceae</taxon>
        <taxon>Methylophaga</taxon>
    </lineage>
</organism>
<dbReference type="FunFam" id="1.10.10.10:FF:000001">
    <property type="entry name" value="LysR family transcriptional regulator"/>
    <property type="match status" value="1"/>
</dbReference>
<evidence type="ECO:0000256" key="4">
    <source>
        <dbReference type="ARBA" id="ARBA00023163"/>
    </source>
</evidence>
<dbReference type="InterPro" id="IPR036390">
    <property type="entry name" value="WH_DNA-bd_sf"/>
</dbReference>
<dbReference type="SUPFAM" id="SSF46785">
    <property type="entry name" value="Winged helix' DNA-binding domain"/>
    <property type="match status" value="1"/>
</dbReference>
<name>A0A0A0BFX6_9GAMM</name>
<dbReference type="PANTHER" id="PTHR30537:SF5">
    <property type="entry name" value="HTH-TYPE TRANSCRIPTIONAL ACTIVATOR TTDR-RELATED"/>
    <property type="match status" value="1"/>
</dbReference>
<reference evidence="6 7" key="1">
    <citation type="submission" date="2014-09" db="EMBL/GenBank/DDBJ databases">
        <authorList>
            <person name="Grob C."/>
            <person name="Taubert M."/>
            <person name="Howat A.M."/>
            <person name="Burns O.J."/>
            <person name="Dixon J.L."/>
            <person name="Chen Y."/>
            <person name="Murrell J.C."/>
        </authorList>
    </citation>
    <scope>NUCLEOTIDE SEQUENCE [LARGE SCALE GENOMIC DNA]</scope>
    <source>
        <strain evidence="6">L4</strain>
    </source>
</reference>
<dbReference type="InterPro" id="IPR036388">
    <property type="entry name" value="WH-like_DNA-bd_sf"/>
</dbReference>
<dbReference type="PROSITE" id="PS50931">
    <property type="entry name" value="HTH_LYSR"/>
    <property type="match status" value="1"/>
</dbReference>
<feature type="domain" description="HTH lysR-type" evidence="5">
    <location>
        <begin position="1"/>
        <end position="58"/>
    </location>
</feature>
<keyword evidence="2" id="KW-0805">Transcription regulation</keyword>
<evidence type="ECO:0000256" key="2">
    <source>
        <dbReference type="ARBA" id="ARBA00023015"/>
    </source>
</evidence>
<comment type="similarity">
    <text evidence="1">Belongs to the LysR transcriptional regulatory family.</text>
</comment>
<evidence type="ECO:0000313" key="6">
    <source>
        <dbReference type="EMBL" id="KGM06740.1"/>
    </source>
</evidence>
<dbReference type="Gene3D" id="3.40.190.290">
    <property type="match status" value="1"/>
</dbReference>
<dbReference type="PANTHER" id="PTHR30537">
    <property type="entry name" value="HTH-TYPE TRANSCRIPTIONAL REGULATOR"/>
    <property type="match status" value="1"/>
</dbReference>
<dbReference type="InterPro" id="IPR005119">
    <property type="entry name" value="LysR_subst-bd"/>
</dbReference>
<dbReference type="CDD" id="cd08422">
    <property type="entry name" value="PBP2_CrgA_like"/>
    <property type="match status" value="1"/>
</dbReference>
<sequence length="301" mass="33083">MNIDHLKLFTRIAVTENISAAGNELGLSPAVASSYINKLEKSLGVRLVHRTTRQVSLTEEGKAFLPHAEDVLASVEAARSSVGAGESIPSGTLRIAAPASFAHMHLIPVLKDFTERYPELKLDLRLSDTIVDMVEGGFDVAIRNAELKDSNLIARKLAPDSRVLCASPEYLAKYGEPVIPDDLKDHHCITLTGLDTWHFHTPTGQASVKPDSQIRVDNGEAVRDACAHGLGLTINSTWSAYELLSHGKLVKVLEDFPLVCNTAIWAVYPSSRLLAPKVSVFIEYLIQQFGPEPYWDYLKDK</sequence>
<dbReference type="InterPro" id="IPR000847">
    <property type="entry name" value="LysR_HTH_N"/>
</dbReference>
<keyword evidence="3" id="KW-0238">DNA-binding</keyword>
<proteinExistence type="inferred from homology"/>
<evidence type="ECO:0000313" key="7">
    <source>
        <dbReference type="Proteomes" id="UP000029999"/>
    </source>
</evidence>
<comment type="caution">
    <text evidence="6">The sequence shown here is derived from an EMBL/GenBank/DDBJ whole genome shotgun (WGS) entry which is preliminary data.</text>
</comment>
<evidence type="ECO:0000256" key="3">
    <source>
        <dbReference type="ARBA" id="ARBA00023125"/>
    </source>
</evidence>
<gene>
    <name evidence="6" type="ORF">LP43_1232</name>
</gene>
<protein>
    <submittedName>
        <fullName evidence="6">Transcriptional regulator, LysR family</fullName>
    </submittedName>
</protein>